<dbReference type="InterPro" id="IPR017900">
    <property type="entry name" value="4Fe4S_Fe_S_CS"/>
</dbReference>
<dbReference type="SUPFAM" id="SSF54862">
    <property type="entry name" value="4Fe-4S ferredoxins"/>
    <property type="match status" value="1"/>
</dbReference>
<dbReference type="AlphaFoldDB" id="A0A931CU31"/>
<dbReference type="InterPro" id="IPR036188">
    <property type="entry name" value="FAD/NAD-bd_sf"/>
</dbReference>
<dbReference type="Pfam" id="PF00037">
    <property type="entry name" value="Fer4"/>
    <property type="match status" value="1"/>
</dbReference>
<keyword evidence="4" id="KW-0479">Metal-binding</keyword>
<evidence type="ECO:0000256" key="5">
    <source>
        <dbReference type="ARBA" id="ARBA00022827"/>
    </source>
</evidence>
<dbReference type="EMBL" id="JACCQK010000195">
    <property type="protein sequence ID" value="MBG0779075.1"/>
    <property type="molecule type" value="Genomic_DNA"/>
</dbReference>
<keyword evidence="3" id="KW-0004">4Fe-4S</keyword>
<organism evidence="10 11">
    <name type="scientific">Desulfotignum balticum</name>
    <dbReference type="NCBI Taxonomy" id="115781"/>
    <lineage>
        <taxon>Bacteria</taxon>
        <taxon>Pseudomonadati</taxon>
        <taxon>Thermodesulfobacteriota</taxon>
        <taxon>Desulfobacteria</taxon>
        <taxon>Desulfobacterales</taxon>
        <taxon>Desulfobacteraceae</taxon>
        <taxon>Desulfotignum</taxon>
    </lineage>
</organism>
<dbReference type="InterPro" id="IPR039650">
    <property type="entry name" value="HdrA-like"/>
</dbReference>
<comment type="similarity">
    <text evidence="2">Belongs to the HdrA family.</text>
</comment>
<dbReference type="Proteomes" id="UP000706172">
    <property type="component" value="Unassembled WGS sequence"/>
</dbReference>
<reference evidence="10" key="1">
    <citation type="submission" date="2020-07" db="EMBL/GenBank/DDBJ databases">
        <title>Severe corrosion of carbon steel in oil field produced water can be linked to methanogenic archaea containing a special type of NiFe hydrogenase.</title>
        <authorList>
            <person name="Lahme S."/>
            <person name="Mand J."/>
            <person name="Longwell J."/>
            <person name="Smith R."/>
            <person name="Enning D."/>
        </authorList>
    </citation>
    <scope>NUCLEOTIDE SEQUENCE</scope>
    <source>
        <strain evidence="10">MIC098Bin6</strain>
    </source>
</reference>
<dbReference type="PROSITE" id="PS51379">
    <property type="entry name" value="4FE4S_FER_2"/>
    <property type="match status" value="2"/>
</dbReference>
<dbReference type="SUPFAM" id="SSF51905">
    <property type="entry name" value="FAD/NAD(P)-binding domain"/>
    <property type="match status" value="1"/>
</dbReference>
<keyword evidence="5" id="KW-0285">Flavoprotein</keyword>
<evidence type="ECO:0000256" key="2">
    <source>
        <dbReference type="ARBA" id="ARBA00006561"/>
    </source>
</evidence>
<sequence length="814" mass="89177">ADTFDPADLDDTYMYKRSQNVMTSLEFERILSAGGPTMGHLVRPSDGKEPEKIAWLQCIGSRDTNRCGNGYCSSVCCMYAIKDAMIAKEHSEKELDTVIFNMDVRTFGKDYEKYYLRALEQDGVRFVKSRIHSVIEEPGTDNLILKYADEHGKIHEEVFDMVILSVGLVIPKHSVDLANRIGVALNPYNFVETSTFNPLETSRPGVYVSGTFQGPKDIASSVTEASGAACAAGRHLAPVRHSLTKTVTLPTERDVLGEDPRVGVFVCKCGINIAGVIDVDDVAAYAGNLPNVVYTGENLFTCSQDTQVSIKEIIDEYQLNRVVVASCTPKTHEGIFMDTLEEAGLNKYLFEMANIRNQDSWMHYHEPEKATAKAKDLIRMAVARVSILGPLHDKKISIIDKALVVGGGIAGMTSAKALADQGFHVTLLEKEDTLGGLGRRLHHTIEGDDIQAFVKELADAVETHEHIDVLKQALVVEFGGYKGNFKTEVLVGPDMKQKKIDHGVMIVATGGGEYQPTEYLYNDSDAVVTQLELADRLADNTLGNPDRVIMIQCVGSRNETNPNCSRICCQNAVKNAIAIKEQSPDTDVFILYRDMRTYSMMEAYYTKARNMGVIFSRFSKDDPPRVEKSADGGLTVTFVDHVLGQYIEADADVVALSAGVTATDTKELSHIIKAQRNAEGFFMEAHVKLRPVDGGTEGVFICGTAHGPKLITETVAQAMAAASRAATYLSQEFLTLSAVVAEVDQDRCASCLVCVRSCPYHVPVMNEMGVSYIDPALCQGCGVCASECPAKAIKLNWYEDDSLLSKVESLLEEV</sequence>
<evidence type="ECO:0000256" key="8">
    <source>
        <dbReference type="ARBA" id="ARBA00023014"/>
    </source>
</evidence>
<accession>A0A931CU31</accession>
<feature type="non-terminal residue" evidence="10">
    <location>
        <position position="1"/>
    </location>
</feature>
<dbReference type="Pfam" id="PF13450">
    <property type="entry name" value="NAD_binding_8"/>
    <property type="match status" value="1"/>
</dbReference>
<keyword evidence="7" id="KW-0408">Iron</keyword>
<keyword evidence="6" id="KW-0560">Oxidoreductase</keyword>
<gene>
    <name evidence="10" type="ORF">H0S81_04030</name>
</gene>
<comment type="caution">
    <text evidence="10">The sequence shown here is derived from an EMBL/GenBank/DDBJ whole genome shotgun (WGS) entry which is preliminary data.</text>
</comment>
<dbReference type="InterPro" id="IPR017896">
    <property type="entry name" value="4Fe4S_Fe-S-bd"/>
</dbReference>
<dbReference type="GO" id="GO:0016491">
    <property type="term" value="F:oxidoreductase activity"/>
    <property type="evidence" value="ECO:0007669"/>
    <property type="project" value="UniProtKB-KW"/>
</dbReference>
<dbReference type="InterPro" id="IPR023753">
    <property type="entry name" value="FAD/NAD-binding_dom"/>
</dbReference>
<dbReference type="GO" id="GO:0046872">
    <property type="term" value="F:metal ion binding"/>
    <property type="evidence" value="ECO:0007669"/>
    <property type="project" value="UniProtKB-KW"/>
</dbReference>
<evidence type="ECO:0000256" key="4">
    <source>
        <dbReference type="ARBA" id="ARBA00022723"/>
    </source>
</evidence>
<proteinExistence type="inferred from homology"/>
<keyword evidence="8" id="KW-0411">Iron-sulfur</keyword>
<evidence type="ECO:0000313" key="11">
    <source>
        <dbReference type="Proteomes" id="UP000706172"/>
    </source>
</evidence>
<dbReference type="PANTHER" id="PTHR43498">
    <property type="entry name" value="FERREDOXIN:COB-COM HETERODISULFIDE REDUCTASE SUBUNIT A"/>
    <property type="match status" value="1"/>
</dbReference>
<dbReference type="Gene3D" id="3.30.70.20">
    <property type="match status" value="1"/>
</dbReference>
<dbReference type="Gene3D" id="3.50.50.60">
    <property type="entry name" value="FAD/NAD(P)-binding domain"/>
    <property type="match status" value="3"/>
</dbReference>
<dbReference type="PROSITE" id="PS00198">
    <property type="entry name" value="4FE4S_FER_1"/>
    <property type="match status" value="1"/>
</dbReference>
<evidence type="ECO:0000256" key="3">
    <source>
        <dbReference type="ARBA" id="ARBA00022485"/>
    </source>
</evidence>
<dbReference type="Pfam" id="PF07992">
    <property type="entry name" value="Pyr_redox_2"/>
    <property type="match status" value="1"/>
</dbReference>
<evidence type="ECO:0000313" key="10">
    <source>
        <dbReference type="EMBL" id="MBG0779075.1"/>
    </source>
</evidence>
<dbReference type="PANTHER" id="PTHR43498:SF1">
    <property type="entry name" value="COB--COM HETERODISULFIDE REDUCTASE IRON-SULFUR SUBUNIT A"/>
    <property type="match status" value="1"/>
</dbReference>
<evidence type="ECO:0000256" key="6">
    <source>
        <dbReference type="ARBA" id="ARBA00023002"/>
    </source>
</evidence>
<keyword evidence="5" id="KW-0274">FAD</keyword>
<dbReference type="GO" id="GO:0051539">
    <property type="term" value="F:4 iron, 4 sulfur cluster binding"/>
    <property type="evidence" value="ECO:0007669"/>
    <property type="project" value="UniProtKB-KW"/>
</dbReference>
<evidence type="ECO:0000256" key="7">
    <source>
        <dbReference type="ARBA" id="ARBA00023004"/>
    </source>
</evidence>
<evidence type="ECO:0000256" key="1">
    <source>
        <dbReference type="ARBA" id="ARBA00001974"/>
    </source>
</evidence>
<protein>
    <submittedName>
        <fullName evidence="10">CoB--CoM heterodisulfide reductase iron-sulfur subunit A family protein</fullName>
    </submittedName>
</protein>
<evidence type="ECO:0000259" key="9">
    <source>
        <dbReference type="PROSITE" id="PS51379"/>
    </source>
</evidence>
<dbReference type="SUPFAM" id="SSF51971">
    <property type="entry name" value="Nucleotide-binding domain"/>
    <property type="match status" value="1"/>
</dbReference>
<feature type="domain" description="4Fe-4S ferredoxin-type" evidence="9">
    <location>
        <begin position="739"/>
        <end position="768"/>
    </location>
</feature>
<feature type="domain" description="4Fe-4S ferredoxin-type" evidence="9">
    <location>
        <begin position="769"/>
        <end position="798"/>
    </location>
</feature>
<comment type="cofactor">
    <cofactor evidence="1">
        <name>FAD</name>
        <dbReference type="ChEBI" id="CHEBI:57692"/>
    </cofactor>
</comment>
<name>A0A931CU31_9BACT</name>